<accession>K7SI85</accession>
<dbReference type="InterPro" id="IPR027417">
    <property type="entry name" value="P-loop_NTPase"/>
</dbReference>
<feature type="domain" description="Double-GTPase 2" evidence="1">
    <location>
        <begin position="9"/>
        <end position="213"/>
    </location>
</feature>
<dbReference type="SUPFAM" id="SSF52540">
    <property type="entry name" value="P-loop containing nucleoside triphosphate hydrolases"/>
    <property type="match status" value="1"/>
</dbReference>
<dbReference type="HOGENOM" id="CLU_061966_0_0_11"/>
<dbReference type="RefSeq" id="WP_015069883.1">
    <property type="nucleotide sequence ID" value="NC_019395.1"/>
</dbReference>
<dbReference type="PATRIC" id="fig|1171373.8.peg.1148"/>
<dbReference type="Gene3D" id="3.40.50.300">
    <property type="entry name" value="P-loop containing nucleotide triphosphate hydrolases"/>
    <property type="match status" value="1"/>
</dbReference>
<dbReference type="AlphaFoldDB" id="K7SI85"/>
<sequence length="384" mass="41993">MGMKVKDQHIAVFGESGSGKTVLLSSFYGASQEAGFVDRNKYQVLADDMAQGLRLAQNYLRMDKEARVPPTNRFGAQTYSFTLKPDGDTAPAGRPFDALRLIWHDYPGQWFAEDPSSEKESARRLRTVSDLLQSDVAIVLVDGQKLVDYAGEEEKYLKSMLWALCNGLLNLKGDILKNRKKLRTIPRIWILALSKADLHPDLDAPGFRDLIIEKVGDDVSRLQKTLRGFVADSQAFSLGEDYMLLSSAKFEPGKILVADRVGVDLITPVACLLPMERVAQWIELGIHPKAVQALLERSGVFAALLDGSVGAAAGKLFGKVPRVGKLLAPIAVPALQGALKLATAKAKAMRDAAVAKHDVVTAIVTQFRMDLEDGVRDGLLVKRP</sequence>
<reference evidence="2 3" key="1">
    <citation type="journal article" date="2012" name="BMC Genomics">
        <title>The genome sequence of Propionibacterium acidipropionici provides insights into its biotechnological and industrial potential.</title>
        <authorList>
            <person name="Parizzi L.P."/>
            <person name="Grassi M.C."/>
            <person name="Llerena L.A."/>
            <person name="Carazzolle M.F."/>
            <person name="Queiroz V.L."/>
            <person name="Lunardi I."/>
            <person name="Zeidler A.F."/>
            <person name="Teixeira P.J."/>
            <person name="Mieczkowski P."/>
            <person name="Rincones J."/>
            <person name="Pereira G.A."/>
        </authorList>
    </citation>
    <scope>NUCLEOTIDE SEQUENCE [LARGE SCALE GENOMIC DNA]</scope>
    <source>
        <strain evidence="3">ATCC 4875 / DSM 20272 / JCM 6432 / NBRC 12425 / NCIMB 8070</strain>
    </source>
</reference>
<dbReference type="KEGG" id="pbo:PACID_11510"/>
<proteinExistence type="predicted"/>
<dbReference type="InterPro" id="IPR045528">
    <property type="entry name" value="DO-GTPase2"/>
</dbReference>
<evidence type="ECO:0000259" key="1">
    <source>
        <dbReference type="Pfam" id="PF19993"/>
    </source>
</evidence>
<dbReference type="EMBL" id="CP003493">
    <property type="protein sequence ID" value="AFV88975.1"/>
    <property type="molecule type" value="Genomic_DNA"/>
</dbReference>
<gene>
    <name evidence="2" type="ordered locus">PACID_11510</name>
</gene>
<evidence type="ECO:0000313" key="2">
    <source>
        <dbReference type="EMBL" id="AFV88975.1"/>
    </source>
</evidence>
<dbReference type="eggNOG" id="COG1100">
    <property type="taxonomic scope" value="Bacteria"/>
</dbReference>
<protein>
    <submittedName>
        <fullName evidence="2">ATP/GTP-binding protein</fullName>
    </submittedName>
</protein>
<dbReference type="Pfam" id="PF19993">
    <property type="entry name" value="DO-GTPase2"/>
    <property type="match status" value="1"/>
</dbReference>
<evidence type="ECO:0000313" key="3">
    <source>
        <dbReference type="Proteomes" id="UP000000214"/>
    </source>
</evidence>
<dbReference type="Proteomes" id="UP000000214">
    <property type="component" value="Chromosome"/>
</dbReference>
<organism evidence="2 3">
    <name type="scientific">Acidipropionibacterium acidipropionici (strain ATCC 4875 / DSM 20272 / JCM 6432 / NBRC 12425 / NCIMB 8070 / 4)</name>
    <name type="common">Propionibacterium acidipropionici</name>
    <dbReference type="NCBI Taxonomy" id="1171373"/>
    <lineage>
        <taxon>Bacteria</taxon>
        <taxon>Bacillati</taxon>
        <taxon>Actinomycetota</taxon>
        <taxon>Actinomycetes</taxon>
        <taxon>Propionibacteriales</taxon>
        <taxon>Propionibacteriaceae</taxon>
        <taxon>Acidipropionibacterium</taxon>
    </lineage>
</organism>
<dbReference type="STRING" id="1171373.PACID_11510"/>
<name>K7SI85_ACIA4</name>